<dbReference type="EC" id="4.1.1.70" evidence="9"/>
<proteinExistence type="predicted"/>
<dbReference type="EMBL" id="CACRTF010000017">
    <property type="protein sequence ID" value="VYT46528.1"/>
    <property type="molecule type" value="Genomic_DNA"/>
</dbReference>
<gene>
    <name evidence="9" type="primary">gcdB_3</name>
    <name evidence="9" type="ORF">CBLFYP116_04109</name>
</gene>
<keyword evidence="3 8" id="KW-0812">Transmembrane</keyword>
<keyword evidence="6 7" id="KW-0472">Membrane</keyword>
<reference evidence="9" key="1">
    <citation type="submission" date="2019-11" db="EMBL/GenBank/DDBJ databases">
        <authorList>
            <person name="Feng L."/>
        </authorList>
    </citation>
    <scope>NUCLEOTIDE SEQUENCE</scope>
    <source>
        <strain evidence="9">CbolteaeLFYP116</strain>
    </source>
</reference>
<sequence length="433" mass="45800">MSKFIETTGFYLLLNQFTESGWKTFLMLCVSLLLLWLAIHKKFEPLLLVGIAMGVLVTNLPGANLYHPTLWDAYTYECAYDAANDAILYDVDTSTAIDSETYTASLSQGSAPPKIIEELSFTDIAHYGGLLDILYIGVKISLYPCLIFIGIGAMTDFGPLIANPISLLLGAAAQVGIFATYLTCTLSGLFTKSQGGAIGIIGGADGPTAIYTASRLAPELLGAIAIAAYSYMALVPVIQPPIMKLLTTKSERRIIMKGLRPVSQKEKIIFPIMVVIFVSLLVPSAAPLICCLMFGNLLNVCGATERLSKTAQNELMNIVTLFLGISVGATASAERFLTMRTLGILVMGVTAFALGTAGGVLLAKFMNLFLKNKINPLIGSAGVSAVPMAARVSQKVGQTEDPGNFLLMHAMGPNVAGVIGSAIAAGILISLLG</sequence>
<evidence type="ECO:0000256" key="6">
    <source>
        <dbReference type="ARBA" id="ARBA00023136"/>
    </source>
</evidence>
<dbReference type="GO" id="GO:0005886">
    <property type="term" value="C:plasma membrane"/>
    <property type="evidence" value="ECO:0007669"/>
    <property type="project" value="UniProtKB-SubCell"/>
</dbReference>
<dbReference type="RefSeq" id="WP_024726169.1">
    <property type="nucleotide sequence ID" value="NZ_CACRTF010000017.1"/>
</dbReference>
<keyword evidence="2 7" id="KW-1003">Cell membrane</keyword>
<keyword evidence="5 8" id="KW-1133">Transmembrane helix</keyword>
<keyword evidence="7" id="KW-0813">Transport</keyword>
<feature type="transmembrane region" description="Helical" evidence="8">
    <location>
        <begin position="220"/>
        <end position="247"/>
    </location>
</feature>
<evidence type="ECO:0000256" key="2">
    <source>
        <dbReference type="ARBA" id="ARBA00022475"/>
    </source>
</evidence>
<comment type="subcellular location">
    <subcellularLocation>
        <location evidence="1">Cell membrane</location>
        <topology evidence="1">Multi-pass membrane protein</topology>
    </subcellularLocation>
</comment>
<keyword evidence="9" id="KW-0456">Lyase</keyword>
<evidence type="ECO:0000256" key="4">
    <source>
        <dbReference type="ARBA" id="ARBA00022967"/>
    </source>
</evidence>
<feature type="transmembrane region" description="Helical" evidence="8">
    <location>
        <begin position="342"/>
        <end position="363"/>
    </location>
</feature>
<dbReference type="PIRSF" id="PIRSF015658">
    <property type="entry name" value="MmdB_OadB"/>
    <property type="match status" value="1"/>
</dbReference>
<evidence type="ECO:0000256" key="5">
    <source>
        <dbReference type="ARBA" id="ARBA00022989"/>
    </source>
</evidence>
<dbReference type="PANTHER" id="PTHR35806:SF1">
    <property type="entry name" value="OXALOACETATE DECARBOXYLASE BETA CHAIN 2"/>
    <property type="match status" value="1"/>
</dbReference>
<feature type="transmembrane region" description="Helical" evidence="8">
    <location>
        <begin position="268"/>
        <end position="295"/>
    </location>
</feature>
<feature type="transmembrane region" description="Helical" evidence="8">
    <location>
        <begin position="160"/>
        <end position="182"/>
    </location>
</feature>
<feature type="transmembrane region" description="Helical" evidence="8">
    <location>
        <begin position="133"/>
        <end position="153"/>
    </location>
</feature>
<feature type="transmembrane region" description="Helical" evidence="8">
    <location>
        <begin position="20"/>
        <end position="39"/>
    </location>
</feature>
<evidence type="ECO:0000313" key="9">
    <source>
        <dbReference type="EMBL" id="VYT46528.1"/>
    </source>
</evidence>
<organism evidence="9">
    <name type="scientific">Enterocloster bolteae</name>
    <dbReference type="NCBI Taxonomy" id="208479"/>
    <lineage>
        <taxon>Bacteria</taxon>
        <taxon>Bacillati</taxon>
        <taxon>Bacillota</taxon>
        <taxon>Clostridia</taxon>
        <taxon>Lachnospirales</taxon>
        <taxon>Lachnospiraceae</taxon>
        <taxon>Enterocloster</taxon>
    </lineage>
</organism>
<evidence type="ECO:0000256" key="7">
    <source>
        <dbReference type="PIRNR" id="PIRNR015658"/>
    </source>
</evidence>
<feature type="transmembrane region" description="Helical" evidence="8">
    <location>
        <begin position="315"/>
        <end position="333"/>
    </location>
</feature>
<keyword evidence="7" id="KW-0406">Ion transport</keyword>
<feature type="transmembrane region" description="Helical" evidence="8">
    <location>
        <begin position="46"/>
        <end position="66"/>
    </location>
</feature>
<dbReference type="InterPro" id="IPR005661">
    <property type="entry name" value="OadB_MmdB"/>
</dbReference>
<dbReference type="NCBIfam" id="TIGR01109">
    <property type="entry name" value="Na_pump_decarbB"/>
    <property type="match status" value="1"/>
</dbReference>
<evidence type="ECO:0000256" key="1">
    <source>
        <dbReference type="ARBA" id="ARBA00004651"/>
    </source>
</evidence>
<dbReference type="PANTHER" id="PTHR35806">
    <property type="entry name" value="OXALOACETATE DECARBOXYLASE BETA CHAIN 2"/>
    <property type="match status" value="1"/>
</dbReference>
<keyword evidence="4" id="KW-1278">Translocase</keyword>
<feature type="transmembrane region" description="Helical" evidence="8">
    <location>
        <begin position="415"/>
        <end position="432"/>
    </location>
</feature>
<accession>A0A6N2WYD2</accession>
<dbReference type="Pfam" id="PF03977">
    <property type="entry name" value="OAD_beta"/>
    <property type="match status" value="1"/>
</dbReference>
<evidence type="ECO:0000256" key="8">
    <source>
        <dbReference type="SAM" id="Phobius"/>
    </source>
</evidence>
<protein>
    <submittedName>
        <fullName evidence="9">Glutaconyl-CoA decarboxylase subunit beta</fullName>
        <ecNumber evidence="9">4.1.1.70</ecNumber>
    </submittedName>
</protein>
<dbReference type="GO" id="GO:0006814">
    <property type="term" value="P:sodium ion transport"/>
    <property type="evidence" value="ECO:0007669"/>
    <property type="project" value="UniProtKB-UniRule"/>
</dbReference>
<keyword evidence="7" id="KW-0739">Sodium transport</keyword>
<evidence type="ECO:0000256" key="3">
    <source>
        <dbReference type="ARBA" id="ARBA00022692"/>
    </source>
</evidence>
<keyword evidence="7" id="KW-0915">Sodium</keyword>
<dbReference type="GO" id="GO:0016829">
    <property type="term" value="F:lyase activity"/>
    <property type="evidence" value="ECO:0007669"/>
    <property type="project" value="UniProtKB-KW"/>
</dbReference>
<name>A0A6N2WYD2_9FIRM</name>
<dbReference type="AlphaFoldDB" id="A0A6N2WYD2"/>